<comment type="caution">
    <text evidence="3">The sequence shown here is derived from an EMBL/GenBank/DDBJ whole genome shotgun (WGS) entry which is preliminary data.</text>
</comment>
<feature type="domain" description="Methyltransferase" evidence="1">
    <location>
        <begin position="101"/>
        <end position="163"/>
    </location>
</feature>
<accession>A0A4V6T6B7</accession>
<dbReference type="AlphaFoldDB" id="A0A4V6T6B7"/>
<dbReference type="InterPro" id="IPR041497">
    <property type="entry name" value="Thump-like"/>
</dbReference>
<dbReference type="Proteomes" id="UP000305792">
    <property type="component" value="Unassembled WGS sequence"/>
</dbReference>
<evidence type="ECO:0000313" key="3">
    <source>
        <dbReference type="EMBL" id="THV27606.1"/>
    </source>
</evidence>
<dbReference type="OrthoDB" id="9810570at2"/>
<dbReference type="GO" id="GO:0008168">
    <property type="term" value="F:methyltransferase activity"/>
    <property type="evidence" value="ECO:0007669"/>
    <property type="project" value="UniProtKB-KW"/>
</dbReference>
<dbReference type="InterPro" id="IPR041698">
    <property type="entry name" value="Methyltransf_25"/>
</dbReference>
<proteinExistence type="predicted"/>
<feature type="domain" description="THUMP-like" evidence="2">
    <location>
        <begin position="314"/>
        <end position="385"/>
    </location>
</feature>
<keyword evidence="3" id="KW-0808">Transferase</keyword>
<dbReference type="EMBL" id="STGX01000010">
    <property type="protein sequence ID" value="THV27606.1"/>
    <property type="molecule type" value="Genomic_DNA"/>
</dbReference>
<dbReference type="Gene3D" id="3.40.50.150">
    <property type="entry name" value="Vaccinia Virus protein VP39"/>
    <property type="match status" value="1"/>
</dbReference>
<keyword evidence="4" id="KW-1185">Reference proteome</keyword>
<sequence length="387" mass="40918">MDAVEPSLLEALRADPGLQSAAAEALSREGDRAPLALRKAGVDPALAAAALTLADLRRSARAKFGDLADRLYFTRAGLEQATRWPVAVRRAARFAAAGDRVTDLCCGLGTEALAFAEAGLAVEAVDMDPATAAYASANAEALGLPVEVRVGNALTTPLSPTAFADPARRSGGTRNFNPADYSPPLDPLLSHLGGARFAAVKLGPGIGHDWIPEGAEAEWVSVDRDVVEACLWLGEAAQVSRRASVCKAGTWHELTGTGDRLAEVGPVADYLYEPDGAVIRAGLVAELADSLDAHTASERIAYLYGDDLRETPFARAWKIEEVWPLHPKKLKALLAERGIGRLTIKQRGTGIDPAALRKQLKLKGPYEATLIATRIGEAHAALLCNEA</sequence>
<name>A0A4V6T6B7_9ACTN</name>
<dbReference type="Pfam" id="PF13649">
    <property type="entry name" value="Methyltransf_25"/>
    <property type="match status" value="1"/>
</dbReference>
<reference evidence="3 4" key="1">
    <citation type="journal article" date="2018" name="Int. J. Syst. Evol. Microbiol.">
        <title>Glycomyces paridis sp. nov., isolated from the medicinal plant Paris polyphylla.</title>
        <authorList>
            <person name="Fang X.M."/>
            <person name="Bai J.L."/>
            <person name="Su J."/>
            <person name="Zhao L.L."/>
            <person name="Liu H.Y."/>
            <person name="Ma B.P."/>
            <person name="Zhang Y.Q."/>
            <person name="Yu L.Y."/>
        </authorList>
    </citation>
    <scope>NUCLEOTIDE SEQUENCE [LARGE SCALE GENOMIC DNA]</scope>
    <source>
        <strain evidence="3 4">CPCC 204357</strain>
    </source>
</reference>
<protein>
    <submittedName>
        <fullName evidence="3">Class I SAM-dependent methyltransferase</fullName>
    </submittedName>
</protein>
<organism evidence="3 4">
    <name type="scientific">Glycomyces paridis</name>
    <dbReference type="NCBI Taxonomy" id="2126555"/>
    <lineage>
        <taxon>Bacteria</taxon>
        <taxon>Bacillati</taxon>
        <taxon>Actinomycetota</taxon>
        <taxon>Actinomycetes</taxon>
        <taxon>Glycomycetales</taxon>
        <taxon>Glycomycetaceae</taxon>
        <taxon>Glycomyces</taxon>
    </lineage>
</organism>
<dbReference type="Pfam" id="PF18096">
    <property type="entry name" value="Thump_like"/>
    <property type="match status" value="1"/>
</dbReference>
<evidence type="ECO:0000259" key="2">
    <source>
        <dbReference type="Pfam" id="PF18096"/>
    </source>
</evidence>
<dbReference type="GO" id="GO:0032259">
    <property type="term" value="P:methylation"/>
    <property type="evidence" value="ECO:0007669"/>
    <property type="project" value="UniProtKB-KW"/>
</dbReference>
<evidence type="ECO:0000259" key="1">
    <source>
        <dbReference type="Pfam" id="PF13649"/>
    </source>
</evidence>
<keyword evidence="3" id="KW-0489">Methyltransferase</keyword>
<dbReference type="SUPFAM" id="SSF53335">
    <property type="entry name" value="S-adenosyl-L-methionine-dependent methyltransferases"/>
    <property type="match status" value="1"/>
</dbReference>
<evidence type="ECO:0000313" key="4">
    <source>
        <dbReference type="Proteomes" id="UP000305792"/>
    </source>
</evidence>
<dbReference type="InterPro" id="IPR029063">
    <property type="entry name" value="SAM-dependent_MTases_sf"/>
</dbReference>
<gene>
    <name evidence="3" type="ORF">E9998_14475</name>
</gene>